<gene>
    <name evidence="2" type="ORF">SBOR_6417</name>
</gene>
<comment type="caution">
    <text evidence="2">The sequence shown here is derived from an EMBL/GenBank/DDBJ whole genome shotgun (WGS) entry which is preliminary data.</text>
</comment>
<accession>W9CF56</accession>
<feature type="compositionally biased region" description="Acidic residues" evidence="1">
    <location>
        <begin position="524"/>
        <end position="535"/>
    </location>
</feature>
<sequence>MLGLVSNNLDRVCARHQRYIAVLSGLKVSHLTQPEVVERMKVLHQANLAGEESVLELTQSKTRNWFTSLHRPYKTADDLGHYKFSQKARWPTKSIEQRLFDVDFKTKAISLLVSPEVTGEDWDSESALKCWDDQGSVNMPLLKWWWTMRDGGIARIVDEELDMYKHHTRQRLFGNENKGWLVTAYYSIVQQLASQDPVHYAMYAALRPDHCTSLISYPYYAKYSEFDKEHPYTGGFEHVDHNIERLIHGNLNVISQIQGSISLDDETPDNCTKIAPGFHKEGVLENWWKRMPDKYKKNEHVTRVKSLASSPLSWEVVPCRQGDARITMPQLPHGAQPRFSGMSRRRCVLPWLTRVDNDHSTLPNTPEGAGTAQDIALARIACVHPKATPSGKSINNSKVPYRFPACVRLESLGALSDALIGLRNWDAPEVILEQEVLFGEDKMAALRYILAWRKRAYAAAHTAFEIIKQAEQDTFKSKSFWNKDAADYPFESEGWSDKLSDSNADTEIEAHYNGGHDFGLGSYDVDENDESEKTL</sequence>
<dbReference type="Gene3D" id="2.60.120.620">
    <property type="entry name" value="q2cbj1_9rhob like domain"/>
    <property type="match status" value="1"/>
</dbReference>
<dbReference type="STRING" id="1432307.W9CF56"/>
<dbReference type="SUPFAM" id="SSF51197">
    <property type="entry name" value="Clavaminate synthase-like"/>
    <property type="match status" value="1"/>
</dbReference>
<dbReference type="Proteomes" id="UP000019487">
    <property type="component" value="Unassembled WGS sequence"/>
</dbReference>
<evidence type="ECO:0000256" key="1">
    <source>
        <dbReference type="SAM" id="MobiDB-lite"/>
    </source>
</evidence>
<feature type="region of interest" description="Disordered" evidence="1">
    <location>
        <begin position="510"/>
        <end position="535"/>
    </location>
</feature>
<name>W9CF56_SCLBF</name>
<dbReference type="AlphaFoldDB" id="W9CF56"/>
<keyword evidence="3" id="KW-1185">Reference proteome</keyword>
<proteinExistence type="predicted"/>
<dbReference type="HOGENOM" id="CLU_016894_0_0_1"/>
<dbReference type="OrthoDB" id="3553160at2759"/>
<protein>
    <submittedName>
        <fullName evidence="2">Uncharacterized protein</fullName>
    </submittedName>
</protein>
<dbReference type="EMBL" id="AYSA01000336">
    <property type="protein sequence ID" value="ESZ93185.1"/>
    <property type="molecule type" value="Genomic_DNA"/>
</dbReference>
<evidence type="ECO:0000313" key="3">
    <source>
        <dbReference type="Proteomes" id="UP000019487"/>
    </source>
</evidence>
<organism evidence="2 3">
    <name type="scientific">Sclerotinia borealis (strain F-4128)</name>
    <dbReference type="NCBI Taxonomy" id="1432307"/>
    <lineage>
        <taxon>Eukaryota</taxon>
        <taxon>Fungi</taxon>
        <taxon>Dikarya</taxon>
        <taxon>Ascomycota</taxon>
        <taxon>Pezizomycotina</taxon>
        <taxon>Leotiomycetes</taxon>
        <taxon>Helotiales</taxon>
        <taxon>Sclerotiniaceae</taxon>
        <taxon>Sclerotinia</taxon>
    </lineage>
</organism>
<evidence type="ECO:0000313" key="2">
    <source>
        <dbReference type="EMBL" id="ESZ93185.1"/>
    </source>
</evidence>
<reference evidence="2 3" key="1">
    <citation type="journal article" date="2014" name="Genome Announc.">
        <title>Draft genome sequence of Sclerotinia borealis, a psychrophilic plant pathogenic fungus.</title>
        <authorList>
            <person name="Mardanov A.V."/>
            <person name="Beletsky A.V."/>
            <person name="Kadnikov V.V."/>
            <person name="Ignatov A.N."/>
            <person name="Ravin N.V."/>
        </authorList>
    </citation>
    <scope>NUCLEOTIDE SEQUENCE [LARGE SCALE GENOMIC DNA]</scope>
    <source>
        <strain evidence="3">F-4157</strain>
    </source>
</reference>